<accession>A0A9P0ZCC1</accession>
<dbReference type="AlphaFoldDB" id="A0A9P0ZCC1"/>
<name>A0A9P0ZCC1_CUSEU</name>
<dbReference type="OrthoDB" id="1325513at2759"/>
<comment type="caution">
    <text evidence="1">The sequence shown here is derived from an EMBL/GenBank/DDBJ whole genome shotgun (WGS) entry which is preliminary data.</text>
</comment>
<sequence>MYEHIRKDGCLRVYIRIPLTPVRVTKRSKQTKKERRRKRTTPVRRCRVVGPFPRRRRRDRQRKISIALSPDQTPATAVDRLGRQHHRKIRPISPVPELSAFGSPLRCRHQVADQGNCCEVFLHSCSDIRGHLQVYHGTEDAYFVTGEDPILRQIHLTFELNKHSTLFFLKYGRGRALLLAISSCGLEDVPKHNNTYEISSATCYDGSSSS</sequence>
<protein>
    <submittedName>
        <fullName evidence="1">Uncharacterized protein</fullName>
    </submittedName>
</protein>
<evidence type="ECO:0000313" key="2">
    <source>
        <dbReference type="Proteomes" id="UP001152484"/>
    </source>
</evidence>
<proteinExistence type="predicted"/>
<dbReference type="EMBL" id="CAMAPE010000032">
    <property type="protein sequence ID" value="CAH9094894.1"/>
    <property type="molecule type" value="Genomic_DNA"/>
</dbReference>
<gene>
    <name evidence="1" type="ORF">CEURO_LOCUS12929</name>
</gene>
<keyword evidence="2" id="KW-1185">Reference proteome</keyword>
<dbReference type="Proteomes" id="UP001152484">
    <property type="component" value="Unassembled WGS sequence"/>
</dbReference>
<evidence type="ECO:0000313" key="1">
    <source>
        <dbReference type="EMBL" id="CAH9094894.1"/>
    </source>
</evidence>
<organism evidence="1 2">
    <name type="scientific">Cuscuta europaea</name>
    <name type="common">European dodder</name>
    <dbReference type="NCBI Taxonomy" id="41803"/>
    <lineage>
        <taxon>Eukaryota</taxon>
        <taxon>Viridiplantae</taxon>
        <taxon>Streptophyta</taxon>
        <taxon>Embryophyta</taxon>
        <taxon>Tracheophyta</taxon>
        <taxon>Spermatophyta</taxon>
        <taxon>Magnoliopsida</taxon>
        <taxon>eudicotyledons</taxon>
        <taxon>Gunneridae</taxon>
        <taxon>Pentapetalae</taxon>
        <taxon>asterids</taxon>
        <taxon>lamiids</taxon>
        <taxon>Solanales</taxon>
        <taxon>Convolvulaceae</taxon>
        <taxon>Cuscuteae</taxon>
        <taxon>Cuscuta</taxon>
        <taxon>Cuscuta subgen. Cuscuta</taxon>
    </lineage>
</organism>
<reference evidence="1" key="1">
    <citation type="submission" date="2022-07" db="EMBL/GenBank/DDBJ databases">
        <authorList>
            <person name="Macas J."/>
            <person name="Novak P."/>
            <person name="Neumann P."/>
        </authorList>
    </citation>
    <scope>NUCLEOTIDE SEQUENCE</scope>
</reference>